<dbReference type="PANTHER" id="PTHR10635">
    <property type="entry name" value="COATOMER SUBUNIT BETA"/>
    <property type="match status" value="1"/>
</dbReference>
<proteinExistence type="predicted"/>
<sequence length="452" mass="50817">MEKSCTLLVHFDKGTPALANEIKEALEGNDVELKIEALKKAIMLLLNGDNIPHLFITIIRYVLPSEDHTVQKLLLLYLEIIDKTDSKGKVLPEMILICQNLRNNLQSPNEYIRGVTLRFLCRLNESEIIEPLIPSILANLEHRNPFVRRNAVLAIMSVYRLPQGETLLDSAPEIIDRFLASEQDPSSKRNAFLMLFNCAQDRAVNYLFTHIDRIIDWGEQLQMVVLELIKKVCRVNKVNHYDIVLDVTVINRTKETLQNLCLELATMGDLKLVERPQNYTLAPESSKQIKANIKVSSTETGVIFGNIVYETSSNVLERTVIVLNDIHIDIMDYISPASCADVAFRAMWAEFEWENKVAVNTIIQDEKEFLNHVVKATNMKCLTPPSALEGECGVLAANLYAKSVFGEDALVNVSVEKQADGKLSGYIRIRSKTQGIALSLGDKITLKQKGGP</sequence>
<dbReference type="Gene3D" id="1.25.10.10">
    <property type="entry name" value="Leucine-rich Repeat Variant"/>
    <property type="match status" value="1"/>
</dbReference>
<dbReference type="Pfam" id="PF14806">
    <property type="entry name" value="Coatomer_b_Cpla"/>
    <property type="match status" value="1"/>
</dbReference>
<organism evidence="3 4">
    <name type="scientific">Malus baccata</name>
    <name type="common">Siberian crab apple</name>
    <name type="synonym">Pyrus baccata</name>
    <dbReference type="NCBI Taxonomy" id="106549"/>
    <lineage>
        <taxon>Eukaryota</taxon>
        <taxon>Viridiplantae</taxon>
        <taxon>Streptophyta</taxon>
        <taxon>Embryophyta</taxon>
        <taxon>Tracheophyta</taxon>
        <taxon>Spermatophyta</taxon>
        <taxon>Magnoliopsida</taxon>
        <taxon>eudicotyledons</taxon>
        <taxon>Gunneridae</taxon>
        <taxon>Pentapetalae</taxon>
        <taxon>rosids</taxon>
        <taxon>fabids</taxon>
        <taxon>Rosales</taxon>
        <taxon>Rosaceae</taxon>
        <taxon>Amygdaloideae</taxon>
        <taxon>Maleae</taxon>
        <taxon>Malus</taxon>
    </lineage>
</organism>
<dbReference type="InterPro" id="IPR029446">
    <property type="entry name" value="COPB1_appendage_platform_dom"/>
</dbReference>
<dbReference type="InterPro" id="IPR016460">
    <property type="entry name" value="COPB1"/>
</dbReference>
<feature type="domain" description="Coatomer beta subunit appendage platform" evidence="2">
    <location>
        <begin position="317"/>
        <end position="444"/>
    </location>
</feature>
<dbReference type="GO" id="GO:0005198">
    <property type="term" value="F:structural molecule activity"/>
    <property type="evidence" value="ECO:0007669"/>
    <property type="project" value="InterPro"/>
</dbReference>
<evidence type="ECO:0000313" key="3">
    <source>
        <dbReference type="EMBL" id="TQD79676.1"/>
    </source>
</evidence>
<dbReference type="Proteomes" id="UP000315295">
    <property type="component" value="Unassembled WGS sequence"/>
</dbReference>
<dbReference type="EMBL" id="VIEB01000844">
    <property type="protein sequence ID" value="TQD79676.1"/>
    <property type="molecule type" value="Genomic_DNA"/>
</dbReference>
<dbReference type="InterPro" id="IPR002553">
    <property type="entry name" value="Clathrin/coatomer_adapt-like_N"/>
</dbReference>
<dbReference type="GO" id="GO:0030126">
    <property type="term" value="C:COPI vesicle coat"/>
    <property type="evidence" value="ECO:0007669"/>
    <property type="project" value="InterPro"/>
</dbReference>
<feature type="domain" description="Clathrin/coatomer adaptor adaptin-like N-terminal" evidence="1">
    <location>
        <begin position="20"/>
        <end position="258"/>
    </location>
</feature>
<dbReference type="GO" id="GO:0000139">
    <property type="term" value="C:Golgi membrane"/>
    <property type="evidence" value="ECO:0007669"/>
    <property type="project" value="UniProtKB-SubCell"/>
</dbReference>
<dbReference type="AlphaFoldDB" id="A0A540KZM6"/>
<accession>A0A540KZM6</accession>
<comment type="caution">
    <text evidence="3">The sequence shown here is derived from an EMBL/GenBank/DDBJ whole genome shotgun (WGS) entry which is preliminary data.</text>
</comment>
<protein>
    <recommendedName>
        <fullName evidence="5">Coatomer subunit beta</fullName>
    </recommendedName>
</protein>
<evidence type="ECO:0000259" key="1">
    <source>
        <dbReference type="Pfam" id="PF01602"/>
    </source>
</evidence>
<dbReference type="InterPro" id="IPR011989">
    <property type="entry name" value="ARM-like"/>
</dbReference>
<name>A0A540KZM6_MALBA</name>
<evidence type="ECO:0000313" key="4">
    <source>
        <dbReference type="Proteomes" id="UP000315295"/>
    </source>
</evidence>
<dbReference type="STRING" id="106549.A0A540KZM6"/>
<dbReference type="GO" id="GO:0006891">
    <property type="term" value="P:intra-Golgi vesicle-mediated transport"/>
    <property type="evidence" value="ECO:0007669"/>
    <property type="project" value="TreeGrafter"/>
</dbReference>
<keyword evidence="4" id="KW-1185">Reference proteome</keyword>
<dbReference type="SUPFAM" id="SSF48371">
    <property type="entry name" value="ARM repeat"/>
    <property type="match status" value="1"/>
</dbReference>
<dbReference type="PANTHER" id="PTHR10635:SF0">
    <property type="entry name" value="COATOMER SUBUNIT BETA"/>
    <property type="match status" value="1"/>
</dbReference>
<dbReference type="GO" id="GO:0006888">
    <property type="term" value="P:endoplasmic reticulum to Golgi vesicle-mediated transport"/>
    <property type="evidence" value="ECO:0007669"/>
    <property type="project" value="TreeGrafter"/>
</dbReference>
<dbReference type="InterPro" id="IPR016024">
    <property type="entry name" value="ARM-type_fold"/>
</dbReference>
<dbReference type="Pfam" id="PF01602">
    <property type="entry name" value="Adaptin_N"/>
    <property type="match status" value="1"/>
</dbReference>
<evidence type="ECO:0000259" key="2">
    <source>
        <dbReference type="Pfam" id="PF14806"/>
    </source>
</evidence>
<evidence type="ECO:0008006" key="5">
    <source>
        <dbReference type="Google" id="ProtNLM"/>
    </source>
</evidence>
<gene>
    <name evidence="3" type="ORF">C1H46_034750</name>
</gene>
<dbReference type="GO" id="GO:0006886">
    <property type="term" value="P:intracellular protein transport"/>
    <property type="evidence" value="ECO:0007669"/>
    <property type="project" value="InterPro"/>
</dbReference>
<reference evidence="3 4" key="1">
    <citation type="journal article" date="2019" name="G3 (Bethesda)">
        <title>Sequencing of a Wild Apple (Malus baccata) Genome Unravels the Differences Between Cultivated and Wild Apple Species Regarding Disease Resistance and Cold Tolerance.</title>
        <authorList>
            <person name="Chen X."/>
        </authorList>
    </citation>
    <scope>NUCLEOTIDE SEQUENCE [LARGE SCALE GENOMIC DNA]</scope>
    <source>
        <strain evidence="4">cv. Shandingzi</strain>
        <tissue evidence="3">Leaves</tissue>
    </source>
</reference>